<keyword evidence="2" id="KW-0645">Protease</keyword>
<dbReference type="EMBL" id="JACHXU010000032">
    <property type="protein sequence ID" value="MBB3210136.1"/>
    <property type="molecule type" value="Genomic_DNA"/>
</dbReference>
<dbReference type="PANTHER" id="PTHR30217:SF10">
    <property type="entry name" value="23S RRNA 5-HYDROXYCYTIDINE C2501 SYNTHASE"/>
    <property type="match status" value="1"/>
</dbReference>
<organism evidence="2 3">
    <name type="scientific">Aporhodopirellula rubra</name>
    <dbReference type="NCBI Taxonomy" id="980271"/>
    <lineage>
        <taxon>Bacteria</taxon>
        <taxon>Pseudomonadati</taxon>
        <taxon>Planctomycetota</taxon>
        <taxon>Planctomycetia</taxon>
        <taxon>Pirellulales</taxon>
        <taxon>Pirellulaceae</taxon>
        <taxon>Aporhodopirellula</taxon>
    </lineage>
</organism>
<keyword evidence="2" id="KW-0378">Hydrolase</keyword>
<dbReference type="GO" id="GO:0006508">
    <property type="term" value="P:proteolysis"/>
    <property type="evidence" value="ECO:0007669"/>
    <property type="project" value="UniProtKB-KW"/>
</dbReference>
<gene>
    <name evidence="2" type="ORF">FHS27_005982</name>
</gene>
<proteinExistence type="predicted"/>
<dbReference type="InterPro" id="IPR001539">
    <property type="entry name" value="Peptidase_U32"/>
</dbReference>
<reference evidence="2 3" key="1">
    <citation type="submission" date="2020-08" db="EMBL/GenBank/DDBJ databases">
        <title>Genomic Encyclopedia of Type Strains, Phase III (KMG-III): the genomes of soil and plant-associated and newly described type strains.</title>
        <authorList>
            <person name="Whitman W."/>
        </authorList>
    </citation>
    <scope>NUCLEOTIDE SEQUENCE [LARGE SCALE GENOMIC DNA]</scope>
    <source>
        <strain evidence="2 3">CECT 8075</strain>
    </source>
</reference>
<dbReference type="Pfam" id="PF01136">
    <property type="entry name" value="Peptidase_U32"/>
    <property type="match status" value="2"/>
</dbReference>
<feature type="domain" description="Peptidase U32 collagenase" evidence="1">
    <location>
        <begin position="433"/>
        <end position="570"/>
    </location>
</feature>
<evidence type="ECO:0000313" key="2">
    <source>
        <dbReference type="EMBL" id="MBB3210136.1"/>
    </source>
</evidence>
<dbReference type="EC" id="3.4.-.-" evidence="2"/>
<name>A0A7W5E4N8_9BACT</name>
<dbReference type="Proteomes" id="UP000536179">
    <property type="component" value="Unassembled WGS sequence"/>
</dbReference>
<dbReference type="InterPro" id="IPR051454">
    <property type="entry name" value="RNA/ubiquinone_mod_enzymes"/>
</dbReference>
<comment type="caution">
    <text evidence="2">The sequence shown here is derived from an EMBL/GenBank/DDBJ whole genome shotgun (WGS) entry which is preliminary data.</text>
</comment>
<evidence type="ECO:0000313" key="3">
    <source>
        <dbReference type="Proteomes" id="UP000536179"/>
    </source>
</evidence>
<protein>
    <submittedName>
        <fullName evidence="2">Putative protease</fullName>
        <ecNumber evidence="2">3.4.-.-</ecNumber>
    </submittedName>
</protein>
<accession>A0A7W5E4N8</accession>
<dbReference type="InterPro" id="IPR020988">
    <property type="entry name" value="Pept_U32_collagenase"/>
</dbReference>
<keyword evidence="3" id="KW-1185">Reference proteome</keyword>
<dbReference type="PANTHER" id="PTHR30217">
    <property type="entry name" value="PEPTIDASE U32 FAMILY"/>
    <property type="match status" value="1"/>
</dbReference>
<dbReference type="AlphaFoldDB" id="A0A7W5E4N8"/>
<sequence length="893" mass="96369">MNQPDAPARTTDALHPARIPELLSPAGSWQCAEAAVENGADAIYFGVDRGFNARSRAANFGLGDLPDLMRMLRLRGVRGYVTLNTLVFPDEMPSLIEVVDAIAKAGVDAVLVQDFGVARVVRAMCEDLEIHASTQMSLTSAETIQVAEELGLARVVLARELSVREIAKIREATSMPLEAFIHGALCVAYSGQCLTSESLGGRSANRGQCAQACRLPYELVCDGEDRDLGDVRYLLSPQDLAGYAAIPDMIAAGVDSLKIEGRLKTPEYVANITGHYRRAIDQAVAHGAVRVSQRDRQEMELSFSRGFAPGWLEGNDHKRLVPGIRAAKQGIVLGEVDEIRGDEIRVQIAADVALGDGLAIASEAEYRGNRGDDAYAGSGFADNHQGGRIYSLRPAGRGRKNEKLKAATSGDDVWIGFGRGAIDFSRINEGASVFKNDDPKLNKKLASTFGGKPRRTRAIDIDVFAQAGQPLRVTAQIHEPKSKATGEPSAGVTAAASRERFAVTVVADTPLEVARKHAIAQDVLADKLGRLGGTPFHLADLTAKIIGGPLVPLGLLNSIRRDLIEQLTARLEEPPTRTVDTEAGRAMVTGLRDSACEVPASAPESPGVPKMSVLCRTLEQLEAAVAAGADAVIADFHDVRTHREAVRVAREGGVHVMLASIRMQKPGEFGLIRQLLKYKPDAVLARNLAVMDAAMAADIPVVADFSLNVANHRSAEWLIGRGVKRVTTSYDLNADQLDGLVGATPGEWLEVVMHQHMPMFHMEHCVFCSVLSPGTNKTNCGRPCDDHVVQLRDRVGKLHVLQADIACRNTLYNATPQSAADVVGSLIQRGVAWFRVELLEENAHQTGEMIQLYRDLLCGHVSGPEVWRRLSADNRVGVTRGTLEAKRDPLAIL</sequence>
<dbReference type="RefSeq" id="WP_184309252.1">
    <property type="nucleotide sequence ID" value="NZ_JACHXU010000032.1"/>
</dbReference>
<dbReference type="GO" id="GO:0008233">
    <property type="term" value="F:peptidase activity"/>
    <property type="evidence" value="ECO:0007669"/>
    <property type="project" value="UniProtKB-KW"/>
</dbReference>
<evidence type="ECO:0000259" key="1">
    <source>
        <dbReference type="Pfam" id="PF12392"/>
    </source>
</evidence>
<dbReference type="Pfam" id="PF12392">
    <property type="entry name" value="DUF3656"/>
    <property type="match status" value="1"/>
</dbReference>